<dbReference type="PANTHER" id="PTHR10851:SF0">
    <property type="entry name" value="PYRIDOXINE-5'-PHOSPHATE OXIDASE"/>
    <property type="match status" value="1"/>
</dbReference>
<dbReference type="Gene3D" id="2.30.110.10">
    <property type="entry name" value="Electron Transport, Fmn-binding Protein, Chain A"/>
    <property type="match status" value="1"/>
</dbReference>
<dbReference type="InterPro" id="IPR000659">
    <property type="entry name" value="Pyridox_Oxase"/>
</dbReference>
<dbReference type="PANTHER" id="PTHR10851">
    <property type="entry name" value="PYRIDOXINE-5-PHOSPHATE OXIDASE"/>
    <property type="match status" value="1"/>
</dbReference>
<feature type="domain" description="Pyridoxamine 5'-phosphate oxidase N-terminal" evidence="7">
    <location>
        <begin position="42"/>
        <end position="158"/>
    </location>
</feature>
<keyword evidence="10" id="KW-1185">Reference proteome</keyword>
<comment type="pathway">
    <text evidence="5">Cofactor metabolism; pyridoxal 5'-phosphate salvage; pyridoxal 5'-phosphate from pyridoxamine 5'-phosphate: step 1/1.</text>
</comment>
<feature type="binding site" evidence="5 6">
    <location>
        <position position="196"/>
    </location>
    <ligand>
        <name>FMN</name>
        <dbReference type="ChEBI" id="CHEBI:58210"/>
    </ligand>
</feature>
<dbReference type="AlphaFoldDB" id="A0A6M0JZ29"/>
<organism evidence="9 10">
    <name type="scientific">Thiorhodococcus minor</name>
    <dbReference type="NCBI Taxonomy" id="57489"/>
    <lineage>
        <taxon>Bacteria</taxon>
        <taxon>Pseudomonadati</taxon>
        <taxon>Pseudomonadota</taxon>
        <taxon>Gammaproteobacteria</taxon>
        <taxon>Chromatiales</taxon>
        <taxon>Chromatiaceae</taxon>
        <taxon>Thiorhodococcus</taxon>
    </lineage>
</organism>
<name>A0A6M0JZ29_9GAMM</name>
<feature type="binding site" evidence="5 6">
    <location>
        <position position="186"/>
    </location>
    <ligand>
        <name>FMN</name>
        <dbReference type="ChEBI" id="CHEBI:58210"/>
    </ligand>
</feature>
<evidence type="ECO:0000256" key="2">
    <source>
        <dbReference type="ARBA" id="ARBA00022630"/>
    </source>
</evidence>
<dbReference type="EC" id="1.4.3.5" evidence="5"/>
<evidence type="ECO:0000313" key="9">
    <source>
        <dbReference type="EMBL" id="NEV62768.1"/>
    </source>
</evidence>
<keyword evidence="2 5" id="KW-0285">Flavoprotein</keyword>
<comment type="caution">
    <text evidence="9">The sequence shown here is derived from an EMBL/GenBank/DDBJ whole genome shotgun (WGS) entry which is preliminary data.</text>
</comment>
<keyword evidence="5" id="KW-0664">Pyridoxine biosynthesis</keyword>
<evidence type="ECO:0000259" key="7">
    <source>
        <dbReference type="Pfam" id="PF01243"/>
    </source>
</evidence>
<evidence type="ECO:0000256" key="6">
    <source>
        <dbReference type="PIRSR" id="PIRSR000190-2"/>
    </source>
</evidence>
<dbReference type="HAMAP" id="MF_01629">
    <property type="entry name" value="PdxH"/>
    <property type="match status" value="1"/>
</dbReference>
<dbReference type="InterPro" id="IPR011576">
    <property type="entry name" value="Pyridox_Oxase_N"/>
</dbReference>
<accession>A0A6M0JZ29</accession>
<keyword evidence="3 5" id="KW-0288">FMN</keyword>
<evidence type="ECO:0000259" key="8">
    <source>
        <dbReference type="Pfam" id="PF10590"/>
    </source>
</evidence>
<gene>
    <name evidence="5 9" type="primary">pdxH</name>
    <name evidence="9" type="ORF">G3446_12855</name>
</gene>
<dbReference type="UniPathway" id="UPA01068">
    <property type="reaction ID" value="UER00304"/>
</dbReference>
<comment type="pathway">
    <text evidence="5">Cofactor metabolism; pyridoxal 5'-phosphate salvage; pyridoxal 5'-phosphate from pyridoxine 5'-phosphate: step 1/1.</text>
</comment>
<feature type="binding site" evidence="5 6">
    <location>
        <begin position="77"/>
        <end position="78"/>
    </location>
    <ligand>
        <name>FMN</name>
        <dbReference type="ChEBI" id="CHEBI:58210"/>
    </ligand>
</feature>
<dbReference type="Pfam" id="PF10590">
    <property type="entry name" value="PNP_phzG_C"/>
    <property type="match status" value="1"/>
</dbReference>
<evidence type="ECO:0000313" key="10">
    <source>
        <dbReference type="Proteomes" id="UP000483379"/>
    </source>
</evidence>
<evidence type="ECO:0000256" key="3">
    <source>
        <dbReference type="ARBA" id="ARBA00022643"/>
    </source>
</evidence>
<evidence type="ECO:0000256" key="4">
    <source>
        <dbReference type="ARBA" id="ARBA00023002"/>
    </source>
</evidence>
<dbReference type="NCBIfam" id="TIGR00558">
    <property type="entry name" value="pdxH"/>
    <property type="match status" value="1"/>
</dbReference>
<comment type="subunit">
    <text evidence="5">Homodimer.</text>
</comment>
<dbReference type="PIRSF" id="PIRSF000190">
    <property type="entry name" value="Pyd_amn-ph_oxd"/>
    <property type="match status" value="1"/>
</dbReference>
<feature type="binding site" evidence="5">
    <location>
        <begin position="192"/>
        <end position="194"/>
    </location>
    <ligand>
        <name>substrate</name>
    </ligand>
</feature>
<proteinExistence type="inferred from homology"/>
<comment type="catalytic activity">
    <reaction evidence="5">
        <text>pyridoxine 5'-phosphate + O2 = pyridoxal 5'-phosphate + H2O2</text>
        <dbReference type="Rhea" id="RHEA:15149"/>
        <dbReference type="ChEBI" id="CHEBI:15379"/>
        <dbReference type="ChEBI" id="CHEBI:16240"/>
        <dbReference type="ChEBI" id="CHEBI:58589"/>
        <dbReference type="ChEBI" id="CHEBI:597326"/>
        <dbReference type="EC" id="1.4.3.5"/>
    </reaction>
</comment>
<feature type="binding site" evidence="5 6">
    <location>
        <begin position="141"/>
        <end position="142"/>
    </location>
    <ligand>
        <name>FMN</name>
        <dbReference type="ChEBI" id="CHEBI:58210"/>
    </ligand>
</feature>
<dbReference type="InterPro" id="IPR019740">
    <property type="entry name" value="Pyridox_Oxase_CS"/>
</dbReference>
<feature type="binding site" evidence="5">
    <location>
        <position position="67"/>
    </location>
    <ligand>
        <name>substrate</name>
    </ligand>
</feature>
<feature type="binding site" evidence="5">
    <location>
        <position position="128"/>
    </location>
    <ligand>
        <name>substrate</name>
    </ligand>
</feature>
<protein>
    <recommendedName>
        <fullName evidence="5">Pyridoxine/pyridoxamine 5'-phosphate oxidase</fullName>
        <ecNumber evidence="5">1.4.3.5</ecNumber>
    </recommendedName>
    <alternativeName>
        <fullName evidence="5">PNP/PMP oxidase</fullName>
        <shortName evidence="5">PNPOx</shortName>
    </alternativeName>
    <alternativeName>
        <fullName evidence="5">Pyridoxal 5'-phosphate synthase</fullName>
    </alternativeName>
</protein>
<feature type="binding site" evidence="5">
    <location>
        <position position="132"/>
    </location>
    <ligand>
        <name>substrate</name>
    </ligand>
</feature>
<comment type="function">
    <text evidence="5">Catalyzes the oxidation of either pyridoxine 5'-phosphate (PNP) or pyridoxamine 5'-phosphate (PMP) into pyridoxal 5'-phosphate (PLP).</text>
</comment>
<keyword evidence="4 5" id="KW-0560">Oxidoreductase</keyword>
<feature type="binding site" evidence="5 6">
    <location>
        <position position="83"/>
    </location>
    <ligand>
        <name>FMN</name>
        <dbReference type="ChEBI" id="CHEBI:58210"/>
    </ligand>
</feature>
<comment type="cofactor">
    <cofactor evidence="5 6">
        <name>FMN</name>
        <dbReference type="ChEBI" id="CHEBI:58210"/>
    </cofactor>
    <text evidence="5 6">Binds 1 FMN per subunit.</text>
</comment>
<dbReference type="EMBL" id="JAAIJQ010000034">
    <property type="protein sequence ID" value="NEV62768.1"/>
    <property type="molecule type" value="Genomic_DNA"/>
</dbReference>
<dbReference type="GO" id="GO:0004733">
    <property type="term" value="F:pyridoxamine phosphate oxidase activity"/>
    <property type="evidence" value="ECO:0007669"/>
    <property type="project" value="UniProtKB-UniRule"/>
</dbReference>
<feature type="domain" description="Pyridoxine 5'-phosphate oxidase dimerisation C-terminal" evidence="8">
    <location>
        <begin position="173"/>
        <end position="216"/>
    </location>
</feature>
<evidence type="ECO:0000256" key="1">
    <source>
        <dbReference type="ARBA" id="ARBA00007301"/>
    </source>
</evidence>
<dbReference type="SUPFAM" id="SSF50475">
    <property type="entry name" value="FMN-binding split barrel"/>
    <property type="match status" value="1"/>
</dbReference>
<feature type="binding site" evidence="5 6">
    <location>
        <begin position="62"/>
        <end position="67"/>
    </location>
    <ligand>
        <name>FMN</name>
        <dbReference type="ChEBI" id="CHEBI:58210"/>
    </ligand>
</feature>
<evidence type="ECO:0000256" key="5">
    <source>
        <dbReference type="HAMAP-Rule" id="MF_01629"/>
    </source>
</evidence>
<comment type="catalytic activity">
    <reaction evidence="5">
        <text>pyridoxamine 5'-phosphate + O2 + H2O = pyridoxal 5'-phosphate + H2O2 + NH4(+)</text>
        <dbReference type="Rhea" id="RHEA:15817"/>
        <dbReference type="ChEBI" id="CHEBI:15377"/>
        <dbReference type="ChEBI" id="CHEBI:15379"/>
        <dbReference type="ChEBI" id="CHEBI:16240"/>
        <dbReference type="ChEBI" id="CHEBI:28938"/>
        <dbReference type="ChEBI" id="CHEBI:58451"/>
        <dbReference type="ChEBI" id="CHEBI:597326"/>
        <dbReference type="EC" id="1.4.3.5"/>
    </reaction>
</comment>
<dbReference type="Pfam" id="PF01243">
    <property type="entry name" value="PNPOx_N"/>
    <property type="match status" value="1"/>
</dbReference>
<reference evidence="9 10" key="1">
    <citation type="submission" date="2020-02" db="EMBL/GenBank/DDBJ databases">
        <title>Genome sequences of Thiorhodococcus mannitoliphagus and Thiorhodococcus minor, purple sulfur photosynthetic bacteria in the gammaproteobacterial family, Chromatiaceae.</title>
        <authorList>
            <person name="Aviles F.A."/>
            <person name="Meyer T.E."/>
            <person name="Kyndt J.A."/>
        </authorList>
    </citation>
    <scope>NUCLEOTIDE SEQUENCE [LARGE SCALE GENOMIC DNA]</scope>
    <source>
        <strain evidence="9 10">DSM 11518</strain>
    </source>
</reference>
<comment type="similarity">
    <text evidence="1 5">Belongs to the pyridoxamine 5'-phosphate oxidase family.</text>
</comment>
<dbReference type="NCBIfam" id="NF004231">
    <property type="entry name" value="PRK05679.1"/>
    <property type="match status" value="1"/>
</dbReference>
<dbReference type="GO" id="GO:0010181">
    <property type="term" value="F:FMN binding"/>
    <property type="evidence" value="ECO:0007669"/>
    <property type="project" value="UniProtKB-UniRule"/>
</dbReference>
<dbReference type="Proteomes" id="UP000483379">
    <property type="component" value="Unassembled WGS sequence"/>
</dbReference>
<feature type="binding site" evidence="5 6">
    <location>
        <position position="84"/>
    </location>
    <ligand>
        <name>FMN</name>
        <dbReference type="ChEBI" id="CHEBI:58210"/>
    </ligand>
</feature>
<feature type="binding site" evidence="5">
    <location>
        <position position="124"/>
    </location>
    <ligand>
        <name>substrate</name>
    </ligand>
</feature>
<sequence>MNANPAELRRALMEHGLSCAELSPDPIAQFQGWYELALSTDLPEPNGMTLCTVDPQGQPSARTVLLKLYDARGFVFFTNYESRKSKEIEQNPRVALLFPWVALARQVQITGRAERISAAESLRYFTTRPRGSQIGAWSSPQSQVISSRSILEGKVAEMARKFAHGEIPLPEFWGGYRVVPQMIEFWQGRESRLHDRFRYVRSSERAEDWVIERLAP</sequence>
<dbReference type="PROSITE" id="PS01064">
    <property type="entry name" value="PYRIDOX_OXIDASE"/>
    <property type="match status" value="1"/>
</dbReference>
<dbReference type="GO" id="GO:0008615">
    <property type="term" value="P:pyridoxine biosynthetic process"/>
    <property type="evidence" value="ECO:0007669"/>
    <property type="project" value="UniProtKB-UniRule"/>
</dbReference>
<dbReference type="RefSeq" id="WP_164453234.1">
    <property type="nucleotide sequence ID" value="NZ_JAAIJQ010000034.1"/>
</dbReference>
<dbReference type="InterPro" id="IPR012349">
    <property type="entry name" value="Split_barrel_FMN-bd"/>
</dbReference>
<feature type="binding site" evidence="5 6">
    <location>
        <position position="106"/>
    </location>
    <ligand>
        <name>FMN</name>
        <dbReference type="ChEBI" id="CHEBI:58210"/>
    </ligand>
</feature>
<dbReference type="InterPro" id="IPR019576">
    <property type="entry name" value="Pyridoxamine_oxidase_dimer_C"/>
</dbReference>